<dbReference type="Proteomes" id="UP000198211">
    <property type="component" value="Unassembled WGS sequence"/>
</dbReference>
<comment type="caution">
    <text evidence="2">The sequence shown here is derived from an EMBL/GenBank/DDBJ whole genome shotgun (WGS) entry which is preliminary data.</text>
</comment>
<reference evidence="3" key="1">
    <citation type="submission" date="2017-03" db="EMBL/GenBank/DDBJ databases">
        <title>Phytopthora megakarya and P. palmivora, two closely related causual agents of cacao black pod achieved similar genome size and gene model numbers by different mechanisms.</title>
        <authorList>
            <person name="Ali S."/>
            <person name="Shao J."/>
            <person name="Larry D.J."/>
            <person name="Kronmiller B."/>
            <person name="Shen D."/>
            <person name="Strem M.D."/>
            <person name="Melnick R.L."/>
            <person name="Guiltinan M.J."/>
            <person name="Tyler B.M."/>
            <person name="Meinhardt L.W."/>
            <person name="Bailey B.A."/>
        </authorList>
    </citation>
    <scope>NUCLEOTIDE SEQUENCE [LARGE SCALE GENOMIC DNA]</scope>
    <source>
        <strain evidence="3">zdho120</strain>
    </source>
</reference>
<evidence type="ECO:0000313" key="3">
    <source>
        <dbReference type="Proteomes" id="UP000198211"/>
    </source>
</evidence>
<accession>A0A225WN69</accession>
<proteinExistence type="predicted"/>
<feature type="compositionally biased region" description="Polar residues" evidence="1">
    <location>
        <begin position="134"/>
        <end position="143"/>
    </location>
</feature>
<protein>
    <submittedName>
        <fullName evidence="2">Uncharacterized protein</fullName>
    </submittedName>
</protein>
<keyword evidence="3" id="KW-1185">Reference proteome</keyword>
<evidence type="ECO:0000313" key="2">
    <source>
        <dbReference type="EMBL" id="OWZ18589.1"/>
    </source>
</evidence>
<dbReference type="OrthoDB" id="129731at2759"/>
<feature type="region of interest" description="Disordered" evidence="1">
    <location>
        <begin position="177"/>
        <end position="208"/>
    </location>
</feature>
<dbReference type="AlphaFoldDB" id="A0A225WN69"/>
<feature type="compositionally biased region" description="Basic residues" evidence="1">
    <location>
        <begin position="180"/>
        <end position="194"/>
    </location>
</feature>
<sequence>MVERFKLAPYQKWKWVERYVAARNKNERIDYENLSTKREFKASKGHGEELEKHEESILRRLKLAYEGDCARKTTERELRKNTCPSSENMVEVILDAVRGEGEETRESLLKFAQEEAELKGAALQLASTRYHLSPSSVQAQDTAAQMPRDGSESEEISNVYDGLKTEVTKHLTVHLEKATQKVKKRQMHYKKRRKQMTEIKDELKKALA</sequence>
<gene>
    <name evidence="2" type="ORF">PHMEG_0007292</name>
</gene>
<evidence type="ECO:0000256" key="1">
    <source>
        <dbReference type="SAM" id="MobiDB-lite"/>
    </source>
</evidence>
<feature type="compositionally biased region" description="Basic and acidic residues" evidence="1">
    <location>
        <begin position="195"/>
        <end position="208"/>
    </location>
</feature>
<feature type="region of interest" description="Disordered" evidence="1">
    <location>
        <begin position="134"/>
        <end position="155"/>
    </location>
</feature>
<organism evidence="2 3">
    <name type="scientific">Phytophthora megakarya</name>
    <dbReference type="NCBI Taxonomy" id="4795"/>
    <lineage>
        <taxon>Eukaryota</taxon>
        <taxon>Sar</taxon>
        <taxon>Stramenopiles</taxon>
        <taxon>Oomycota</taxon>
        <taxon>Peronosporomycetes</taxon>
        <taxon>Peronosporales</taxon>
        <taxon>Peronosporaceae</taxon>
        <taxon>Phytophthora</taxon>
    </lineage>
</organism>
<name>A0A225WN69_9STRA</name>
<dbReference type="EMBL" id="NBNE01000566">
    <property type="protein sequence ID" value="OWZ18589.1"/>
    <property type="molecule type" value="Genomic_DNA"/>
</dbReference>